<dbReference type="InterPro" id="IPR021439">
    <property type="entry name" value="DUF3088"/>
</dbReference>
<reference evidence="1 2" key="1">
    <citation type="submission" date="2016-07" db="EMBL/GenBank/DDBJ databases">
        <title>Complete genome sequence of Altererythrobacter namhicola JCM 16345T, containing esterase-encoding genes.</title>
        <authorList>
            <person name="Cheng H."/>
            <person name="Wu Y.-H."/>
            <person name="Jian S.-L."/>
            <person name="Huo Y.-Y."/>
            <person name="Wang C.-S."/>
            <person name="Xu X.-W."/>
        </authorList>
    </citation>
    <scope>NUCLEOTIDE SEQUENCE [LARGE SCALE GENOMIC DNA]</scope>
    <source>
        <strain evidence="1 2">JCM 16345</strain>
    </source>
</reference>
<dbReference type="EMBL" id="CP016545">
    <property type="protein sequence ID" value="ANU06974.1"/>
    <property type="molecule type" value="Genomic_DNA"/>
</dbReference>
<dbReference type="KEGG" id="anh:A6F65_00652"/>
<accession>A0A1C7D691</accession>
<name>A0A1C7D691_9SPHN</name>
<protein>
    <recommendedName>
        <fullName evidence="3">DUF3088 domain-containing protein</fullName>
    </recommendedName>
</protein>
<evidence type="ECO:0008006" key="3">
    <source>
        <dbReference type="Google" id="ProtNLM"/>
    </source>
</evidence>
<evidence type="ECO:0000313" key="1">
    <source>
        <dbReference type="EMBL" id="ANU06974.1"/>
    </source>
</evidence>
<proteinExistence type="predicted"/>
<dbReference type="AlphaFoldDB" id="A0A1C7D691"/>
<organism evidence="1 2">
    <name type="scientific">Paraurantiacibacter namhicola</name>
    <dbReference type="NCBI Taxonomy" id="645517"/>
    <lineage>
        <taxon>Bacteria</taxon>
        <taxon>Pseudomonadati</taxon>
        <taxon>Pseudomonadota</taxon>
        <taxon>Alphaproteobacteria</taxon>
        <taxon>Sphingomonadales</taxon>
        <taxon>Erythrobacteraceae</taxon>
        <taxon>Paraurantiacibacter</taxon>
    </lineage>
</organism>
<dbReference type="RefSeq" id="WP_067785928.1">
    <property type="nucleotide sequence ID" value="NZ_CP016545.1"/>
</dbReference>
<dbReference type="STRING" id="645517.A6F65_00652"/>
<gene>
    <name evidence="1" type="ORF">A6F65_00652</name>
</gene>
<dbReference type="Pfam" id="PF11287">
    <property type="entry name" value="DUF3088"/>
    <property type="match status" value="1"/>
</dbReference>
<evidence type="ECO:0000313" key="2">
    <source>
        <dbReference type="Proteomes" id="UP000092698"/>
    </source>
</evidence>
<keyword evidence="2" id="KW-1185">Reference proteome</keyword>
<dbReference type="Proteomes" id="UP000092698">
    <property type="component" value="Chromosome"/>
</dbReference>
<sequence length="100" mass="11187">MARDTLFLLERSYTGSDGAEYFCRDCVEVEGLLALYPELAERMEIVRVPWERPRTAVVQAIGQDEQNCPALVLAEGGFVNTQEALLAALNERHGFPQRSS</sequence>